<dbReference type="InterPro" id="IPR029045">
    <property type="entry name" value="ClpP/crotonase-like_dom_sf"/>
</dbReference>
<dbReference type="SUPFAM" id="SSF52096">
    <property type="entry name" value="ClpP/crotonase"/>
    <property type="match status" value="1"/>
</dbReference>
<dbReference type="GO" id="GO:0030288">
    <property type="term" value="C:outer membrane-bounded periplasmic space"/>
    <property type="evidence" value="ECO:0007669"/>
    <property type="project" value="TreeGrafter"/>
</dbReference>
<dbReference type="Gene3D" id="3.90.226.10">
    <property type="entry name" value="2-enoyl-CoA Hydratase, Chain A, domain 1"/>
    <property type="match status" value="1"/>
</dbReference>
<protein>
    <submittedName>
        <fullName evidence="2">Peptidase family S41</fullName>
    </submittedName>
</protein>
<dbReference type="Pfam" id="PF03572">
    <property type="entry name" value="Peptidase_S41"/>
    <property type="match status" value="1"/>
</dbReference>
<dbReference type="AlphaFoldDB" id="A0A518EWK8"/>
<reference evidence="2 3" key="1">
    <citation type="submission" date="2019-02" db="EMBL/GenBank/DDBJ databases">
        <title>Deep-cultivation of Planctomycetes and their phenomic and genomic characterization uncovers novel biology.</title>
        <authorList>
            <person name="Wiegand S."/>
            <person name="Jogler M."/>
            <person name="Boedeker C."/>
            <person name="Pinto D."/>
            <person name="Vollmers J."/>
            <person name="Rivas-Marin E."/>
            <person name="Kohn T."/>
            <person name="Peeters S.H."/>
            <person name="Heuer A."/>
            <person name="Rast P."/>
            <person name="Oberbeckmann S."/>
            <person name="Bunk B."/>
            <person name="Jeske O."/>
            <person name="Meyerdierks A."/>
            <person name="Storesund J.E."/>
            <person name="Kallscheuer N."/>
            <person name="Luecker S."/>
            <person name="Lage O.M."/>
            <person name="Pohl T."/>
            <person name="Merkel B.J."/>
            <person name="Hornburger P."/>
            <person name="Mueller R.-W."/>
            <person name="Bruemmer F."/>
            <person name="Labrenz M."/>
            <person name="Spormann A.M."/>
            <person name="Op den Camp H."/>
            <person name="Overmann J."/>
            <person name="Amann R."/>
            <person name="Jetten M.S.M."/>
            <person name="Mascher T."/>
            <person name="Medema M.H."/>
            <person name="Devos D.P."/>
            <person name="Kaster A.-K."/>
            <person name="Ovreas L."/>
            <person name="Rohde M."/>
            <person name="Galperin M.Y."/>
            <person name="Jogler C."/>
        </authorList>
    </citation>
    <scope>NUCLEOTIDE SEQUENCE [LARGE SCALE GENOMIC DNA]</scope>
    <source>
        <strain evidence="2 3">Poly30</strain>
    </source>
</reference>
<gene>
    <name evidence="2" type="ORF">Poly30_40050</name>
</gene>
<organism evidence="2 3">
    <name type="scientific">Saltatorellus ferox</name>
    <dbReference type="NCBI Taxonomy" id="2528018"/>
    <lineage>
        <taxon>Bacteria</taxon>
        <taxon>Pseudomonadati</taxon>
        <taxon>Planctomycetota</taxon>
        <taxon>Planctomycetia</taxon>
        <taxon>Planctomycetia incertae sedis</taxon>
        <taxon>Saltatorellus</taxon>
    </lineage>
</organism>
<dbReference type="SMART" id="SM00245">
    <property type="entry name" value="TSPc"/>
    <property type="match status" value="1"/>
</dbReference>
<proteinExistence type="predicted"/>
<dbReference type="GO" id="GO:0004175">
    <property type="term" value="F:endopeptidase activity"/>
    <property type="evidence" value="ECO:0007669"/>
    <property type="project" value="TreeGrafter"/>
</dbReference>
<feature type="domain" description="Tail specific protease" evidence="1">
    <location>
        <begin position="155"/>
        <end position="364"/>
    </location>
</feature>
<dbReference type="GO" id="GO:0007165">
    <property type="term" value="P:signal transduction"/>
    <property type="evidence" value="ECO:0007669"/>
    <property type="project" value="TreeGrafter"/>
</dbReference>
<sequence length="401" mass="43263">MTYLLKQIGEQAERVLKAKGIDWKKVTKEFQARAKTIKTDQELVDLAAQLIAELHDGHATFTKVEVDMKGFGEGPRAPCGLNVYEHKGKWYVLRAVGDAAKAGIEAGWEVVKIDDEKAADWMENAEARLTSRDSFSTKRASHWIAGTWGMTGPEGKSVSFEFKDPKRKKKKKTLNWHAKAGGDRLYGPVVYPKDLKPVGKDVAYAKVDSGVGYVLVAKVPGDLHEALDGAIKGLGEISGLILDFRSNMGGGYDRDAVLGRFVPEGQTFGGESSAGPNPYTGQIVVLIDPATISAAETIVGELKEEGRAYLIGPGGTHGASGSKAEVEVPSGKFAIRFVVASNKQRFNGGKGVEGLGIEPDEIVEYDPKLLSEGIDPCIARAEELLKSPLPKKAVTYVPPRD</sequence>
<dbReference type="GO" id="GO:0008236">
    <property type="term" value="F:serine-type peptidase activity"/>
    <property type="evidence" value="ECO:0007669"/>
    <property type="project" value="InterPro"/>
</dbReference>
<dbReference type="Gene3D" id="3.30.750.44">
    <property type="match status" value="1"/>
</dbReference>
<evidence type="ECO:0000259" key="1">
    <source>
        <dbReference type="SMART" id="SM00245"/>
    </source>
</evidence>
<evidence type="ECO:0000313" key="3">
    <source>
        <dbReference type="Proteomes" id="UP000320390"/>
    </source>
</evidence>
<dbReference type="GO" id="GO:0006508">
    <property type="term" value="P:proteolysis"/>
    <property type="evidence" value="ECO:0007669"/>
    <property type="project" value="InterPro"/>
</dbReference>
<dbReference type="Proteomes" id="UP000320390">
    <property type="component" value="Chromosome"/>
</dbReference>
<dbReference type="PANTHER" id="PTHR32060:SF30">
    <property type="entry name" value="CARBOXY-TERMINAL PROCESSING PROTEASE CTPA"/>
    <property type="match status" value="1"/>
</dbReference>
<dbReference type="RefSeq" id="WP_419190397.1">
    <property type="nucleotide sequence ID" value="NZ_CP036434.1"/>
</dbReference>
<name>A0A518EWK8_9BACT</name>
<dbReference type="InterPro" id="IPR005151">
    <property type="entry name" value="Tail-specific_protease"/>
</dbReference>
<accession>A0A518EWK8</accession>
<dbReference type="PANTHER" id="PTHR32060">
    <property type="entry name" value="TAIL-SPECIFIC PROTEASE"/>
    <property type="match status" value="1"/>
</dbReference>
<evidence type="ECO:0000313" key="2">
    <source>
        <dbReference type="EMBL" id="QDV08458.1"/>
    </source>
</evidence>
<dbReference type="EMBL" id="CP036434">
    <property type="protein sequence ID" value="QDV08458.1"/>
    <property type="molecule type" value="Genomic_DNA"/>
</dbReference>
<keyword evidence="3" id="KW-1185">Reference proteome</keyword>